<evidence type="ECO:0000313" key="9">
    <source>
        <dbReference type="Proteomes" id="UP000003781"/>
    </source>
</evidence>
<dbReference type="GO" id="GO:0016036">
    <property type="term" value="P:cellular response to phosphate starvation"/>
    <property type="evidence" value="ECO:0007669"/>
    <property type="project" value="TreeGrafter"/>
</dbReference>
<dbReference type="SUPFAM" id="SSF55874">
    <property type="entry name" value="ATPase domain of HSP90 chaperone/DNA topoisomerase II/histidine kinase"/>
    <property type="match status" value="1"/>
</dbReference>
<evidence type="ECO:0000256" key="2">
    <source>
        <dbReference type="ARBA" id="ARBA00012438"/>
    </source>
</evidence>
<dbReference type="PANTHER" id="PTHR45453:SF1">
    <property type="entry name" value="PHOSPHATE REGULON SENSOR PROTEIN PHOR"/>
    <property type="match status" value="1"/>
</dbReference>
<keyword evidence="5 8" id="KW-0418">Kinase</keyword>
<evidence type="ECO:0000256" key="4">
    <source>
        <dbReference type="ARBA" id="ARBA00022679"/>
    </source>
</evidence>
<proteinExistence type="predicted"/>
<name>A3IMM4_9CHRO</name>
<dbReference type="OrthoDB" id="9773956at2"/>
<evidence type="ECO:0000256" key="6">
    <source>
        <dbReference type="ARBA" id="ARBA00023012"/>
    </source>
</evidence>
<accession>A3IMM4</accession>
<dbReference type="EC" id="2.7.13.3" evidence="2"/>
<dbReference type="Gene3D" id="1.10.287.130">
    <property type="match status" value="1"/>
</dbReference>
<dbReference type="InterPro" id="IPR036097">
    <property type="entry name" value="HisK_dim/P_sf"/>
</dbReference>
<evidence type="ECO:0000256" key="1">
    <source>
        <dbReference type="ARBA" id="ARBA00000085"/>
    </source>
</evidence>
<dbReference type="Pfam" id="PF02518">
    <property type="entry name" value="HATPase_c"/>
    <property type="match status" value="1"/>
</dbReference>
<dbReference type="PROSITE" id="PS50109">
    <property type="entry name" value="HIS_KIN"/>
    <property type="match status" value="1"/>
</dbReference>
<feature type="domain" description="Histidine kinase" evidence="7">
    <location>
        <begin position="205"/>
        <end position="430"/>
    </location>
</feature>
<dbReference type="SMART" id="SM00388">
    <property type="entry name" value="HisKA"/>
    <property type="match status" value="1"/>
</dbReference>
<evidence type="ECO:0000259" key="7">
    <source>
        <dbReference type="PROSITE" id="PS50109"/>
    </source>
</evidence>
<reference evidence="8 9" key="1">
    <citation type="submission" date="2007-03" db="EMBL/GenBank/DDBJ databases">
        <authorList>
            <person name="Stal L."/>
            <person name="Ferriera S."/>
            <person name="Johnson J."/>
            <person name="Kravitz S."/>
            <person name="Beeson K."/>
            <person name="Sutton G."/>
            <person name="Rogers Y.-H."/>
            <person name="Friedman R."/>
            <person name="Frazier M."/>
            <person name="Venter J.C."/>
        </authorList>
    </citation>
    <scope>NUCLEOTIDE SEQUENCE [LARGE SCALE GENOMIC DNA]</scope>
    <source>
        <strain evidence="8 9">CCY0110</strain>
    </source>
</reference>
<dbReference type="RefSeq" id="WP_008274630.1">
    <property type="nucleotide sequence ID" value="NZ_AAXW01000007.1"/>
</dbReference>
<dbReference type="InterPro" id="IPR050351">
    <property type="entry name" value="BphY/WalK/GraS-like"/>
</dbReference>
<dbReference type="FunFam" id="3.30.565.10:FF:000006">
    <property type="entry name" value="Sensor histidine kinase WalK"/>
    <property type="match status" value="1"/>
</dbReference>
<dbReference type="PANTHER" id="PTHR45453">
    <property type="entry name" value="PHOSPHATE REGULON SENSOR PROTEIN PHOR"/>
    <property type="match status" value="1"/>
</dbReference>
<dbReference type="AlphaFoldDB" id="A3IMM4"/>
<dbReference type="CDD" id="cd00082">
    <property type="entry name" value="HisKA"/>
    <property type="match status" value="1"/>
</dbReference>
<evidence type="ECO:0000256" key="3">
    <source>
        <dbReference type="ARBA" id="ARBA00022553"/>
    </source>
</evidence>
<dbReference type="Proteomes" id="UP000003781">
    <property type="component" value="Unassembled WGS sequence"/>
</dbReference>
<gene>
    <name evidence="8" type="ORF">CY0110_28579</name>
</gene>
<dbReference type="SUPFAM" id="SSF47384">
    <property type="entry name" value="Homodimeric domain of signal transducing histidine kinase"/>
    <property type="match status" value="1"/>
</dbReference>
<dbReference type="GO" id="GO:0004721">
    <property type="term" value="F:phosphoprotein phosphatase activity"/>
    <property type="evidence" value="ECO:0007669"/>
    <property type="project" value="TreeGrafter"/>
</dbReference>
<dbReference type="EMBL" id="AAXW01000007">
    <property type="protein sequence ID" value="EAZ92393.1"/>
    <property type="molecule type" value="Genomic_DNA"/>
</dbReference>
<comment type="catalytic activity">
    <reaction evidence="1">
        <text>ATP + protein L-histidine = ADP + protein N-phospho-L-histidine.</text>
        <dbReference type="EC" id="2.7.13.3"/>
    </reaction>
</comment>
<evidence type="ECO:0000313" key="8">
    <source>
        <dbReference type="EMBL" id="EAZ92393.1"/>
    </source>
</evidence>
<dbReference type="Gene3D" id="3.30.565.10">
    <property type="entry name" value="Histidine kinase-like ATPase, C-terminal domain"/>
    <property type="match status" value="1"/>
</dbReference>
<comment type="caution">
    <text evidence="8">The sequence shown here is derived from an EMBL/GenBank/DDBJ whole genome shotgun (WGS) entry which is preliminary data.</text>
</comment>
<dbReference type="InterPro" id="IPR004358">
    <property type="entry name" value="Sig_transdc_His_kin-like_C"/>
</dbReference>
<keyword evidence="9" id="KW-1185">Reference proteome</keyword>
<sequence>MYSFILGFLLGIILLLWNRYRLKAQLKDVLTASPDTEDLLGALPALTLIKREIVYIQQQYDQQQQELNLKQHILDIAPIAYLRVDEENQLLWCNRQAQTLLQIDRWQSGQIRLLLELVRSYELDQLIEQTRQIQTPQVSEWTFYPPNYVAKSPKNQNYEAKYLNSSSVALKGFGYPLPQGQIVVFIENQQPLVDLSRSSDRALSDLTHELRTPLTSIALVSEWLEGRLHDPERRRATQMRQETHRLISLVEDWLELSQLQDNPHQNLFLEPVELKEILLAAWQVLDPLAQQKQINLNTQGLEEVECSGDRSRLMQVFINLFDNSIKHSPTQTEIIVTLTDNYEKQRIEITILDQGLGFSEKDLPHIFDRLYRGDPSRTRQGVDSDSLRSGSGLGLAIAQEIIQAHGGTITAKNHPDTGGAWIQISLTKSN</sequence>
<dbReference type="InterPro" id="IPR003594">
    <property type="entry name" value="HATPase_dom"/>
</dbReference>
<keyword evidence="4" id="KW-0808">Transferase</keyword>
<dbReference type="GO" id="GO:0005886">
    <property type="term" value="C:plasma membrane"/>
    <property type="evidence" value="ECO:0007669"/>
    <property type="project" value="TreeGrafter"/>
</dbReference>
<protein>
    <recommendedName>
        <fullName evidence="2">histidine kinase</fullName>
        <ecNumber evidence="2">2.7.13.3</ecNumber>
    </recommendedName>
</protein>
<dbReference type="SMART" id="SM00387">
    <property type="entry name" value="HATPase_c"/>
    <property type="match status" value="1"/>
</dbReference>
<dbReference type="InterPro" id="IPR003661">
    <property type="entry name" value="HisK_dim/P_dom"/>
</dbReference>
<dbReference type="eggNOG" id="COG2205">
    <property type="taxonomic scope" value="Bacteria"/>
</dbReference>
<organism evidence="8 9">
    <name type="scientific">Crocosphaera chwakensis CCY0110</name>
    <dbReference type="NCBI Taxonomy" id="391612"/>
    <lineage>
        <taxon>Bacteria</taxon>
        <taxon>Bacillati</taxon>
        <taxon>Cyanobacteriota</taxon>
        <taxon>Cyanophyceae</taxon>
        <taxon>Oscillatoriophycideae</taxon>
        <taxon>Chroococcales</taxon>
        <taxon>Aphanothecaceae</taxon>
        <taxon>Crocosphaera</taxon>
        <taxon>Crocosphaera chwakensis</taxon>
    </lineage>
</organism>
<dbReference type="CDD" id="cd00075">
    <property type="entry name" value="HATPase"/>
    <property type="match status" value="1"/>
</dbReference>
<dbReference type="InterPro" id="IPR005467">
    <property type="entry name" value="His_kinase_dom"/>
</dbReference>
<dbReference type="PRINTS" id="PR00344">
    <property type="entry name" value="BCTRLSENSOR"/>
</dbReference>
<evidence type="ECO:0000256" key="5">
    <source>
        <dbReference type="ARBA" id="ARBA00022777"/>
    </source>
</evidence>
<dbReference type="Pfam" id="PF00512">
    <property type="entry name" value="HisKA"/>
    <property type="match status" value="1"/>
</dbReference>
<keyword evidence="6" id="KW-0902">Two-component regulatory system</keyword>
<dbReference type="GO" id="GO:0000155">
    <property type="term" value="F:phosphorelay sensor kinase activity"/>
    <property type="evidence" value="ECO:0007669"/>
    <property type="project" value="InterPro"/>
</dbReference>
<dbReference type="InterPro" id="IPR036890">
    <property type="entry name" value="HATPase_C_sf"/>
</dbReference>
<keyword evidence="3" id="KW-0597">Phosphoprotein</keyword>